<dbReference type="Proteomes" id="UP000198211">
    <property type="component" value="Unassembled WGS sequence"/>
</dbReference>
<dbReference type="STRING" id="4795.A0A225W7T4"/>
<name>A0A225W7T4_9STRA</name>
<feature type="region of interest" description="Disordered" evidence="1">
    <location>
        <begin position="253"/>
        <end position="276"/>
    </location>
</feature>
<evidence type="ECO:0000313" key="2">
    <source>
        <dbReference type="EMBL" id="OWZ13803.1"/>
    </source>
</evidence>
<gene>
    <name evidence="2" type="ORF">PHMEG_00012809</name>
</gene>
<feature type="compositionally biased region" description="Polar residues" evidence="1">
    <location>
        <begin position="263"/>
        <end position="272"/>
    </location>
</feature>
<dbReference type="OrthoDB" id="128450at2759"/>
<evidence type="ECO:0000313" key="3">
    <source>
        <dbReference type="Proteomes" id="UP000198211"/>
    </source>
</evidence>
<sequence length="670" mass="74516">MQQSNNAPFLRFPPVCRGLWEFSSLARGLTLVRCRPADLWNQVQAQEANVSFTSFSERNTLRAATQHAVVNAHLASHQSLDMYYRPCHVKVTSASIPDIILVFIKGKYNGLAPESNTQWLPSNTGRDGTPTCSIDRSLWLASVFRLLHRLNQNWECERIDQLHEYASKLGLTCPTPSTQDDAIDANSVKFLTELASRSALSLPEFARRFRGQSNTDARPNKSLYEVPVPTNSSRHEVYHSWNKIVRVGVQPRWSNDKPHTEQHQPPNRNSAATHGDAVRRHIGKGQRDGRFLVFHKRVLSLWPELFKSPIGVVDKAGGDTRTINDYSFPNMGSVMISPIGPTFQPLHITLHAISLGVYTCCALNVSGAFRHVPIHEDAVHSFVFMFDDYIIIDLSCGFGSQTFYPPSGCVINDLYESTPVHDDTVSTLGGLHGNVWCDDHTCVEVNHEPRCDDANIALRHAMTTVLVPMAINDKKFKSWSTQNKAIGLLWDTTAGTVSIPTNKLDKATEQIAATLQSSHASKSGLNKLLGVFVIWQRVSPLHSSHIETASTGYLPLNLQVSRPLPPTSTWMLQRPDGVSLDHTSDNLSESSTHVTRYGRYNVERSHSPSSSSNFTAQYSLRSTGVHHGNSNNPCTQYTYASTLTIRVLLGGRPVALAAIILLNFTLDCYR</sequence>
<dbReference type="AlphaFoldDB" id="A0A225W7T4"/>
<dbReference type="PANTHER" id="PTHR33050">
    <property type="entry name" value="REVERSE TRANSCRIPTASE DOMAIN-CONTAINING PROTEIN"/>
    <property type="match status" value="1"/>
</dbReference>
<evidence type="ECO:0000256" key="1">
    <source>
        <dbReference type="SAM" id="MobiDB-lite"/>
    </source>
</evidence>
<accession>A0A225W7T4</accession>
<keyword evidence="3" id="KW-1185">Reference proteome</keyword>
<dbReference type="InterPro" id="IPR052055">
    <property type="entry name" value="Hepadnavirus_pol/RT"/>
</dbReference>
<proteinExistence type="predicted"/>
<dbReference type="EMBL" id="NBNE01001492">
    <property type="protein sequence ID" value="OWZ13803.1"/>
    <property type="molecule type" value="Genomic_DNA"/>
</dbReference>
<comment type="caution">
    <text evidence="2">The sequence shown here is derived from an EMBL/GenBank/DDBJ whole genome shotgun (WGS) entry which is preliminary data.</text>
</comment>
<reference evidence="3" key="1">
    <citation type="submission" date="2017-03" db="EMBL/GenBank/DDBJ databases">
        <title>Phytopthora megakarya and P. palmivora, two closely related causual agents of cacao black pod achieved similar genome size and gene model numbers by different mechanisms.</title>
        <authorList>
            <person name="Ali S."/>
            <person name="Shao J."/>
            <person name="Larry D.J."/>
            <person name="Kronmiller B."/>
            <person name="Shen D."/>
            <person name="Strem M.D."/>
            <person name="Melnick R.L."/>
            <person name="Guiltinan M.J."/>
            <person name="Tyler B.M."/>
            <person name="Meinhardt L.W."/>
            <person name="Bailey B.A."/>
        </authorList>
    </citation>
    <scope>NUCLEOTIDE SEQUENCE [LARGE SCALE GENOMIC DNA]</scope>
    <source>
        <strain evidence="3">zdho120</strain>
    </source>
</reference>
<organism evidence="2 3">
    <name type="scientific">Phytophthora megakarya</name>
    <dbReference type="NCBI Taxonomy" id="4795"/>
    <lineage>
        <taxon>Eukaryota</taxon>
        <taxon>Sar</taxon>
        <taxon>Stramenopiles</taxon>
        <taxon>Oomycota</taxon>
        <taxon>Peronosporomycetes</taxon>
        <taxon>Peronosporales</taxon>
        <taxon>Peronosporaceae</taxon>
        <taxon>Phytophthora</taxon>
    </lineage>
</organism>
<protein>
    <submittedName>
        <fullName evidence="2">Uncharacterized protein</fullName>
    </submittedName>
</protein>
<dbReference type="PANTHER" id="PTHR33050:SF7">
    <property type="entry name" value="RIBONUCLEASE H"/>
    <property type="match status" value="1"/>
</dbReference>